<evidence type="ECO:0000256" key="2">
    <source>
        <dbReference type="ARBA" id="ARBA00022980"/>
    </source>
</evidence>
<comment type="function">
    <text evidence="4 5">This protein binds to 23S rRNA in the presence of protein L20.</text>
</comment>
<reference evidence="6 7" key="1">
    <citation type="journal article" date="2016" name="Nat. Commun.">
        <title>Thousands of microbial genomes shed light on interconnected biogeochemical processes in an aquifer system.</title>
        <authorList>
            <person name="Anantharaman K."/>
            <person name="Brown C.T."/>
            <person name="Hug L.A."/>
            <person name="Sharon I."/>
            <person name="Castelle C.J."/>
            <person name="Probst A.J."/>
            <person name="Thomas B.C."/>
            <person name="Singh A."/>
            <person name="Wilkins M.J."/>
            <person name="Karaoz U."/>
            <person name="Brodie E.L."/>
            <person name="Williams K.H."/>
            <person name="Hubbard S.S."/>
            <person name="Banfield J.F."/>
        </authorList>
    </citation>
    <scope>NUCLEOTIDE SEQUENCE [LARGE SCALE GENOMIC DNA]</scope>
</reference>
<dbReference type="InterPro" id="IPR036164">
    <property type="entry name" value="bL21-like_sf"/>
</dbReference>
<dbReference type="GO" id="GO:0005840">
    <property type="term" value="C:ribosome"/>
    <property type="evidence" value="ECO:0007669"/>
    <property type="project" value="UniProtKB-KW"/>
</dbReference>
<dbReference type="GO" id="GO:0006412">
    <property type="term" value="P:translation"/>
    <property type="evidence" value="ECO:0007669"/>
    <property type="project" value="UniProtKB-UniRule"/>
</dbReference>
<evidence type="ECO:0000313" key="7">
    <source>
        <dbReference type="Proteomes" id="UP000178155"/>
    </source>
</evidence>
<dbReference type="NCBIfam" id="TIGR00061">
    <property type="entry name" value="L21"/>
    <property type="match status" value="1"/>
</dbReference>
<name>A0A1F8HCA2_9BACT</name>
<organism evidence="6 7">
    <name type="scientific">Candidatus Yanofskybacteria bacterium RIFCSPLOWO2_02_FULL_47_9b</name>
    <dbReference type="NCBI Taxonomy" id="1802708"/>
    <lineage>
        <taxon>Bacteria</taxon>
        <taxon>Candidatus Yanofskyibacteriota</taxon>
    </lineage>
</organism>
<keyword evidence="2 4" id="KW-0689">Ribosomal protein</keyword>
<evidence type="ECO:0000256" key="4">
    <source>
        <dbReference type="HAMAP-Rule" id="MF_01363"/>
    </source>
</evidence>
<dbReference type="HAMAP" id="MF_01363">
    <property type="entry name" value="Ribosomal_bL21"/>
    <property type="match status" value="1"/>
</dbReference>
<comment type="caution">
    <text evidence="6">The sequence shown here is derived from an EMBL/GenBank/DDBJ whole genome shotgun (WGS) entry which is preliminary data.</text>
</comment>
<dbReference type="GO" id="GO:0005737">
    <property type="term" value="C:cytoplasm"/>
    <property type="evidence" value="ECO:0007669"/>
    <property type="project" value="UniProtKB-ARBA"/>
</dbReference>
<accession>A0A1F8HCA2</accession>
<dbReference type="AlphaFoldDB" id="A0A1F8HCA2"/>
<keyword evidence="3 4" id="KW-0687">Ribonucleoprotein</keyword>
<gene>
    <name evidence="4" type="primary">rplU</name>
    <name evidence="6" type="ORF">A3I39_00225</name>
</gene>
<dbReference type="GO" id="GO:1990904">
    <property type="term" value="C:ribonucleoprotein complex"/>
    <property type="evidence" value="ECO:0007669"/>
    <property type="project" value="UniProtKB-KW"/>
</dbReference>
<dbReference type="PANTHER" id="PTHR21349:SF0">
    <property type="entry name" value="LARGE RIBOSOMAL SUBUNIT PROTEIN BL21M"/>
    <property type="match status" value="1"/>
</dbReference>
<evidence type="ECO:0000256" key="1">
    <source>
        <dbReference type="ARBA" id="ARBA00008563"/>
    </source>
</evidence>
<dbReference type="Pfam" id="PF00829">
    <property type="entry name" value="Ribosomal_L21p"/>
    <property type="match status" value="1"/>
</dbReference>
<evidence type="ECO:0000256" key="3">
    <source>
        <dbReference type="ARBA" id="ARBA00023274"/>
    </source>
</evidence>
<comment type="subunit">
    <text evidence="4">Part of the 50S ribosomal subunit. Contacts protein L20.</text>
</comment>
<dbReference type="EMBL" id="MGKW01000004">
    <property type="protein sequence ID" value="OGN34800.1"/>
    <property type="molecule type" value="Genomic_DNA"/>
</dbReference>
<evidence type="ECO:0000256" key="5">
    <source>
        <dbReference type="RuleBase" id="RU000562"/>
    </source>
</evidence>
<protein>
    <recommendedName>
        <fullName evidence="4">Large ribosomal subunit protein bL21</fullName>
    </recommendedName>
</protein>
<dbReference type="InterPro" id="IPR028909">
    <property type="entry name" value="bL21-like"/>
</dbReference>
<comment type="similarity">
    <text evidence="1 4 5">Belongs to the bacterial ribosomal protein bL21 family.</text>
</comment>
<sequence>MFAVIKTGGKQYKVAQGDILMIEKLDTTEPEITFSEVLLTVDGENVQVGQPFLKTATVTANIIEQGKEKKKMVFRYKSKTRQRKKKGHRQPFTKVQITKITL</sequence>
<keyword evidence="4 5" id="KW-0694">RNA-binding</keyword>
<dbReference type="Proteomes" id="UP000178155">
    <property type="component" value="Unassembled WGS sequence"/>
</dbReference>
<evidence type="ECO:0000313" key="6">
    <source>
        <dbReference type="EMBL" id="OGN34800.1"/>
    </source>
</evidence>
<dbReference type="GO" id="GO:0019843">
    <property type="term" value="F:rRNA binding"/>
    <property type="evidence" value="ECO:0007669"/>
    <property type="project" value="UniProtKB-UniRule"/>
</dbReference>
<proteinExistence type="inferred from homology"/>
<dbReference type="InterPro" id="IPR001787">
    <property type="entry name" value="Ribosomal_bL21"/>
</dbReference>
<dbReference type="SUPFAM" id="SSF141091">
    <property type="entry name" value="L21p-like"/>
    <property type="match status" value="1"/>
</dbReference>
<dbReference type="PANTHER" id="PTHR21349">
    <property type="entry name" value="50S RIBOSOMAL PROTEIN L21"/>
    <property type="match status" value="1"/>
</dbReference>
<dbReference type="GO" id="GO:0003735">
    <property type="term" value="F:structural constituent of ribosome"/>
    <property type="evidence" value="ECO:0007669"/>
    <property type="project" value="InterPro"/>
</dbReference>
<keyword evidence="4 5" id="KW-0699">rRNA-binding</keyword>